<feature type="transmembrane region" description="Helical" evidence="5">
    <location>
        <begin position="198"/>
        <end position="222"/>
    </location>
</feature>
<evidence type="ECO:0000256" key="5">
    <source>
        <dbReference type="SAM" id="Phobius"/>
    </source>
</evidence>
<feature type="transmembrane region" description="Helical" evidence="5">
    <location>
        <begin position="510"/>
        <end position="533"/>
    </location>
</feature>
<dbReference type="InterPro" id="IPR005829">
    <property type="entry name" value="Sugar_transporter_CS"/>
</dbReference>
<gene>
    <name evidence="7" type="ORF">B5V51_2944</name>
</gene>
<dbReference type="Gene3D" id="1.20.1250.20">
    <property type="entry name" value="MFS general substrate transporter like domains"/>
    <property type="match status" value="1"/>
</dbReference>
<feature type="transmembrane region" description="Helical" evidence="5">
    <location>
        <begin position="364"/>
        <end position="385"/>
    </location>
</feature>
<feature type="transmembrane region" description="Helical" evidence="5">
    <location>
        <begin position="282"/>
        <end position="300"/>
    </location>
</feature>
<dbReference type="SUPFAM" id="SSF103473">
    <property type="entry name" value="MFS general substrate transporter"/>
    <property type="match status" value="1"/>
</dbReference>
<keyword evidence="4 5" id="KW-0472">Membrane</keyword>
<comment type="caution">
    <text evidence="7">The sequence shown here is derived from an EMBL/GenBank/DDBJ whole genome shotgun (WGS) entry which is preliminary data.</text>
</comment>
<feature type="transmembrane region" description="Helical" evidence="5">
    <location>
        <begin position="254"/>
        <end position="276"/>
    </location>
</feature>
<feature type="transmembrane region" description="Helical" evidence="5">
    <location>
        <begin position="169"/>
        <end position="186"/>
    </location>
</feature>
<dbReference type="InterPro" id="IPR011701">
    <property type="entry name" value="MFS"/>
</dbReference>
<keyword evidence="2 5" id="KW-0812">Transmembrane</keyword>
<feature type="transmembrane region" description="Helical" evidence="5">
    <location>
        <begin position="426"/>
        <end position="444"/>
    </location>
</feature>
<evidence type="ECO:0000259" key="6">
    <source>
        <dbReference type="PROSITE" id="PS50850"/>
    </source>
</evidence>
<evidence type="ECO:0000256" key="4">
    <source>
        <dbReference type="ARBA" id="ARBA00023136"/>
    </source>
</evidence>
<dbReference type="AlphaFoldDB" id="A0A2A4K592"/>
<dbReference type="PROSITE" id="PS50850">
    <property type="entry name" value="MFS"/>
    <property type="match status" value="1"/>
</dbReference>
<evidence type="ECO:0000256" key="1">
    <source>
        <dbReference type="ARBA" id="ARBA00004141"/>
    </source>
</evidence>
<feature type="transmembrane region" description="Helical" evidence="5">
    <location>
        <begin position="397"/>
        <end position="419"/>
    </location>
</feature>
<name>A0A2A4K592_HELVI</name>
<feature type="transmembrane region" description="Helical" evidence="5">
    <location>
        <begin position="67"/>
        <end position="87"/>
    </location>
</feature>
<dbReference type="PANTHER" id="PTHR24064">
    <property type="entry name" value="SOLUTE CARRIER FAMILY 22 MEMBER"/>
    <property type="match status" value="1"/>
</dbReference>
<protein>
    <recommendedName>
        <fullName evidence="6">Major facilitator superfamily (MFS) profile domain-containing protein</fullName>
    </recommendedName>
</protein>
<feature type="domain" description="Major facilitator superfamily (MFS) profile" evidence="6">
    <location>
        <begin position="68"/>
        <end position="538"/>
    </location>
</feature>
<dbReference type="InterPro" id="IPR036259">
    <property type="entry name" value="MFS_trans_sf"/>
</dbReference>
<dbReference type="GO" id="GO:0022857">
    <property type="term" value="F:transmembrane transporter activity"/>
    <property type="evidence" value="ECO:0007669"/>
    <property type="project" value="InterPro"/>
</dbReference>
<proteinExistence type="predicted"/>
<sequence length="574" mass="65029">MRSIKEVEDLKDNGKTPFDKVKCKEKDQQNAVEDKFKSTDVVPKKNGVDLESVLGELKIFGRYHIKFMFLVGALTFLSMWHSTNYVFAVENVGYRCKYSNCGYTELSQLEQNSSLDYKCHKYRLYDDNSSCTEDNFDVFNATACDEWVYDRPDSFVAEFNLGCEDWKRTLIGTMHSVGYMLGLFLVGPASDKFGRKTVIIFTAVAGAVIGLSKSLVYSYWLYVVLEMFEPLLGDCYSATFTLSIETVTKEHRPFIMFVLNLFSTFGGICVAIIAWLAPNWRIFVIAIYAPGLLFILYIFWMDESLRWLLNKGKIDEVGNVFRQAAKTNNIIIDESKLADLKCNDSNTNISWAASLKMTFSSKKLFLRLLCCICMWFTALFNSYSLLINSVSLKGNKYLNYGLTVLSGIPASLAILYLLTKFRRKNPLIFAFLLTGTFCMAHSIVPTDYAWLSILLYISGTLFSSISMRIVYIYTSELFPTYTRNTMHALCSALGRVAAVIAPQTPLLMQYWPGLPSMIMGILSILTACVVTLLPDTSDEVLPDNVGQAEAVGKKEKEDLCRKMERKSFDFCSKL</sequence>
<evidence type="ECO:0000256" key="3">
    <source>
        <dbReference type="ARBA" id="ARBA00022989"/>
    </source>
</evidence>
<accession>A0A2A4K592</accession>
<dbReference type="Pfam" id="PF07690">
    <property type="entry name" value="MFS_1"/>
    <property type="match status" value="1"/>
</dbReference>
<evidence type="ECO:0000256" key="2">
    <source>
        <dbReference type="ARBA" id="ARBA00022692"/>
    </source>
</evidence>
<evidence type="ECO:0000313" key="7">
    <source>
        <dbReference type="EMBL" id="PCG78830.1"/>
    </source>
</evidence>
<reference evidence="7" key="1">
    <citation type="submission" date="2017-09" db="EMBL/GenBank/DDBJ databases">
        <title>Contemporary evolution of a Lepidopteran species, Heliothis virescens, in response to modern agricultural practices.</title>
        <authorList>
            <person name="Fritz M.L."/>
            <person name="Deyonke A.M."/>
            <person name="Papanicolaou A."/>
            <person name="Micinski S."/>
            <person name="Westbrook J."/>
            <person name="Gould F."/>
        </authorList>
    </citation>
    <scope>NUCLEOTIDE SEQUENCE [LARGE SCALE GENOMIC DNA]</scope>
    <source>
        <strain evidence="7">HvINT-</strain>
        <tissue evidence="7">Whole body</tissue>
    </source>
</reference>
<keyword evidence="3 5" id="KW-1133">Transmembrane helix</keyword>
<organism evidence="7">
    <name type="scientific">Heliothis virescens</name>
    <name type="common">Tobacco budworm moth</name>
    <dbReference type="NCBI Taxonomy" id="7102"/>
    <lineage>
        <taxon>Eukaryota</taxon>
        <taxon>Metazoa</taxon>
        <taxon>Ecdysozoa</taxon>
        <taxon>Arthropoda</taxon>
        <taxon>Hexapoda</taxon>
        <taxon>Insecta</taxon>
        <taxon>Pterygota</taxon>
        <taxon>Neoptera</taxon>
        <taxon>Endopterygota</taxon>
        <taxon>Lepidoptera</taxon>
        <taxon>Glossata</taxon>
        <taxon>Ditrysia</taxon>
        <taxon>Noctuoidea</taxon>
        <taxon>Noctuidae</taxon>
        <taxon>Heliothinae</taxon>
        <taxon>Heliothis</taxon>
    </lineage>
</organism>
<dbReference type="InterPro" id="IPR020846">
    <property type="entry name" value="MFS_dom"/>
</dbReference>
<dbReference type="GO" id="GO:0016020">
    <property type="term" value="C:membrane"/>
    <property type="evidence" value="ECO:0007669"/>
    <property type="project" value="UniProtKB-SubCell"/>
</dbReference>
<dbReference type="STRING" id="7102.A0A2A4K592"/>
<feature type="transmembrane region" description="Helical" evidence="5">
    <location>
        <begin position="450"/>
        <end position="473"/>
    </location>
</feature>
<comment type="subcellular location">
    <subcellularLocation>
        <location evidence="1">Membrane</location>
        <topology evidence="1">Multi-pass membrane protein</topology>
    </subcellularLocation>
</comment>
<dbReference type="EMBL" id="NWSH01000168">
    <property type="protein sequence ID" value="PCG78830.1"/>
    <property type="molecule type" value="Genomic_DNA"/>
</dbReference>
<dbReference type="PROSITE" id="PS00216">
    <property type="entry name" value="SUGAR_TRANSPORT_1"/>
    <property type="match status" value="1"/>
</dbReference>